<gene>
    <name evidence="3" type="ORF">SAMN05660662_3868</name>
</gene>
<feature type="transmembrane region" description="Helical" evidence="2">
    <location>
        <begin position="288"/>
        <end position="309"/>
    </location>
</feature>
<dbReference type="RefSeq" id="WP_091770318.1">
    <property type="nucleotide sequence ID" value="NZ_FNBT01000008.1"/>
</dbReference>
<organism evidence="3 4">
    <name type="scientific">Blastococcus aurantiacus</name>
    <dbReference type="NCBI Taxonomy" id="1550231"/>
    <lineage>
        <taxon>Bacteria</taxon>
        <taxon>Bacillati</taxon>
        <taxon>Actinomycetota</taxon>
        <taxon>Actinomycetes</taxon>
        <taxon>Geodermatophilales</taxon>
        <taxon>Geodermatophilaceae</taxon>
        <taxon>Blastococcus</taxon>
    </lineage>
</organism>
<dbReference type="OrthoDB" id="5191262at2"/>
<feature type="compositionally biased region" description="Basic and acidic residues" evidence="1">
    <location>
        <begin position="34"/>
        <end position="48"/>
    </location>
</feature>
<accession>A0A1G7Q1U0</accession>
<feature type="transmembrane region" description="Helical" evidence="2">
    <location>
        <begin position="228"/>
        <end position="250"/>
    </location>
</feature>
<dbReference type="STRING" id="1550231.SAMN05660662_3868"/>
<feature type="region of interest" description="Disordered" evidence="1">
    <location>
        <begin position="172"/>
        <end position="202"/>
    </location>
</feature>
<evidence type="ECO:0000256" key="2">
    <source>
        <dbReference type="SAM" id="Phobius"/>
    </source>
</evidence>
<reference evidence="4" key="1">
    <citation type="submission" date="2016-10" db="EMBL/GenBank/DDBJ databases">
        <authorList>
            <person name="Varghese N."/>
            <person name="Submissions S."/>
        </authorList>
    </citation>
    <scope>NUCLEOTIDE SEQUENCE [LARGE SCALE GENOMIC DNA]</scope>
    <source>
        <strain evidence="4">DSM 44268</strain>
    </source>
</reference>
<feature type="compositionally biased region" description="Low complexity" evidence="1">
    <location>
        <begin position="69"/>
        <end position="82"/>
    </location>
</feature>
<feature type="region of interest" description="Disordered" evidence="1">
    <location>
        <begin position="1"/>
        <end position="139"/>
    </location>
</feature>
<name>A0A1G7Q1U0_9ACTN</name>
<evidence type="ECO:0000313" key="3">
    <source>
        <dbReference type="EMBL" id="SDF92455.1"/>
    </source>
</evidence>
<evidence type="ECO:0000256" key="1">
    <source>
        <dbReference type="SAM" id="MobiDB-lite"/>
    </source>
</evidence>
<keyword evidence="2" id="KW-1133">Transmembrane helix</keyword>
<keyword evidence="2" id="KW-0812">Transmembrane</keyword>
<dbReference type="Proteomes" id="UP000199406">
    <property type="component" value="Unassembled WGS sequence"/>
</dbReference>
<keyword evidence="2" id="KW-0472">Membrane</keyword>
<keyword evidence="4" id="KW-1185">Reference proteome</keyword>
<feature type="transmembrane region" description="Helical" evidence="2">
    <location>
        <begin position="256"/>
        <end position="276"/>
    </location>
</feature>
<dbReference type="AlphaFoldDB" id="A0A1G7Q1U0"/>
<evidence type="ECO:0000313" key="4">
    <source>
        <dbReference type="Proteomes" id="UP000199406"/>
    </source>
</evidence>
<feature type="compositionally biased region" description="Pro residues" evidence="1">
    <location>
        <begin position="126"/>
        <end position="135"/>
    </location>
</feature>
<sequence length="311" mass="33241">MAEPDWNPDTGGRPLAEILREAGIDTSRAAKRRRWDEPEEPVRQRRPDAQPPADRPFGRRRTDAEEQESGAARSGSARAGSRQPVPSRSAPAAGFPPVRPSEDRRAVAGPSTAAIPGLRPDRSPAVPHPSAPLPDIPLGALRGDRLAERVTGRDTGRVTDRAVGRDTGRVADRITDRDTGRTGVRASRPGQRAEPRDELTSTGPIPVVRAAEVDDLDEDASPLAWLRFVVELVIALAVGIGVFFAATLLWEMAAYVALLLVPLAVTGLVAGVGMWRQRQGAEPVGPRLLALLVFAGTLLTIVPAAQLLATR</sequence>
<proteinExistence type="predicted"/>
<protein>
    <submittedName>
        <fullName evidence="3">Uncharacterized protein</fullName>
    </submittedName>
</protein>
<dbReference type="EMBL" id="FNBT01000008">
    <property type="protein sequence ID" value="SDF92455.1"/>
    <property type="molecule type" value="Genomic_DNA"/>
</dbReference>